<dbReference type="AlphaFoldDB" id="A0A819GK72"/>
<feature type="repeat" description="NHL" evidence="4">
    <location>
        <begin position="381"/>
        <end position="412"/>
    </location>
</feature>
<evidence type="ECO:0000256" key="2">
    <source>
        <dbReference type="ARBA" id="ARBA00022737"/>
    </source>
</evidence>
<keyword evidence="3" id="KW-0325">Glycoprotein</keyword>
<gene>
    <name evidence="6" type="ORF">IZO911_LOCUS43946</name>
    <name evidence="7" type="ORF">KXQ929_LOCUS21864</name>
</gene>
<evidence type="ECO:0000256" key="5">
    <source>
        <dbReference type="SAM" id="Coils"/>
    </source>
</evidence>
<evidence type="ECO:0000256" key="1">
    <source>
        <dbReference type="ARBA" id="ARBA00022729"/>
    </source>
</evidence>
<proteinExistence type="predicted"/>
<dbReference type="EMBL" id="CAJNOE010002377">
    <property type="protein sequence ID" value="CAF1480277.1"/>
    <property type="molecule type" value="Genomic_DNA"/>
</dbReference>
<keyword evidence="1" id="KW-0732">Signal</keyword>
<evidence type="ECO:0000256" key="4">
    <source>
        <dbReference type="PROSITE-ProRule" id="PRU00504"/>
    </source>
</evidence>
<dbReference type="GO" id="GO:0005576">
    <property type="term" value="C:extracellular region"/>
    <property type="evidence" value="ECO:0007669"/>
    <property type="project" value="TreeGrafter"/>
</dbReference>
<evidence type="ECO:0000313" key="7">
    <source>
        <dbReference type="EMBL" id="CAF3883108.1"/>
    </source>
</evidence>
<evidence type="ECO:0000256" key="3">
    <source>
        <dbReference type="ARBA" id="ARBA00023180"/>
    </source>
</evidence>
<dbReference type="Pfam" id="PF01436">
    <property type="entry name" value="NHL"/>
    <property type="match status" value="3"/>
</dbReference>
<dbReference type="InterPro" id="IPR001258">
    <property type="entry name" value="NHL_repeat"/>
</dbReference>
<evidence type="ECO:0000313" key="6">
    <source>
        <dbReference type="EMBL" id="CAF1480277.1"/>
    </source>
</evidence>
<dbReference type="PROSITE" id="PS51125">
    <property type="entry name" value="NHL"/>
    <property type="match status" value="1"/>
</dbReference>
<dbReference type="Proteomes" id="UP000663868">
    <property type="component" value="Unassembled WGS sequence"/>
</dbReference>
<dbReference type="Gene3D" id="2.120.10.30">
    <property type="entry name" value="TolB, C-terminal domain"/>
    <property type="match status" value="2"/>
</dbReference>
<feature type="coiled-coil region" evidence="5">
    <location>
        <begin position="103"/>
        <end position="130"/>
    </location>
</feature>
<protein>
    <submittedName>
        <fullName evidence="7">Uncharacterized protein</fullName>
    </submittedName>
</protein>
<sequence>MANDKTLCFICKENKITYPCKGCSEEFCLLDLTEHRQTLTNELHHITNQYNEFKQTINEQKQDSQNFSLIEQINQWEIGSIEKIQQKAREYREILIKSSQPCIHDIEMKFKDLNEQIKQMQKENEFNEIDLNYLTNQLIKMTQALNNLSSISIKEDSQSFINEISIISSKKSIFNKWNQNAITIAGGNEEGPGLNQLHSPHGIFIDQNKNILIADYENHRIIEWKCNAKEGLVIAGGDGKGNRVDQLNQPTDVIIDQENHSIIIADLGNRRVIQWVNQNQQILIDNIHCHGLAMDKHGFLYVSNWKKDEVRRWKMGEFNNEGIVVAGGNGEGHKLNQLDYPTFIFVDEDQCIYVSDQNNHRVMKWKKGAKEGQIVAGGNGKGGNLNQLSSPQGVIVDKLGQIYVAEYWNHRIIRWCEGKEEGEIVVGGNGQGKQSNQLNHPSGLSFDDEGSLYVADGLNNRIEKFEIIL</sequence>
<feature type="coiled-coil region" evidence="5">
    <location>
        <begin position="36"/>
        <end position="63"/>
    </location>
</feature>
<accession>A0A819GK72</accession>
<dbReference type="Proteomes" id="UP000663860">
    <property type="component" value="Unassembled WGS sequence"/>
</dbReference>
<dbReference type="InterPro" id="IPR011042">
    <property type="entry name" value="6-blade_b-propeller_TolB-like"/>
</dbReference>
<dbReference type="PANTHER" id="PTHR10680:SF14">
    <property type="entry name" value="PEPTIDYL-GLYCINE ALPHA-AMIDATING MONOOXYGENASE"/>
    <property type="match status" value="1"/>
</dbReference>
<comment type="caution">
    <text evidence="7">The sequence shown here is derived from an EMBL/GenBank/DDBJ whole genome shotgun (WGS) entry which is preliminary data.</text>
</comment>
<evidence type="ECO:0000313" key="8">
    <source>
        <dbReference type="Proteomes" id="UP000663868"/>
    </source>
</evidence>
<dbReference type="CDD" id="cd05819">
    <property type="entry name" value="NHL"/>
    <property type="match status" value="1"/>
</dbReference>
<organism evidence="7 8">
    <name type="scientific">Adineta steineri</name>
    <dbReference type="NCBI Taxonomy" id="433720"/>
    <lineage>
        <taxon>Eukaryota</taxon>
        <taxon>Metazoa</taxon>
        <taxon>Spiralia</taxon>
        <taxon>Gnathifera</taxon>
        <taxon>Rotifera</taxon>
        <taxon>Eurotatoria</taxon>
        <taxon>Bdelloidea</taxon>
        <taxon>Adinetida</taxon>
        <taxon>Adinetidae</taxon>
        <taxon>Adineta</taxon>
    </lineage>
</organism>
<name>A0A819GK72_9BILA</name>
<keyword evidence="5" id="KW-0175">Coiled coil</keyword>
<dbReference type="EMBL" id="CAJOBB010001633">
    <property type="protein sequence ID" value="CAF3883108.1"/>
    <property type="molecule type" value="Genomic_DNA"/>
</dbReference>
<dbReference type="SUPFAM" id="SSF63829">
    <property type="entry name" value="Calcium-dependent phosphotriesterase"/>
    <property type="match status" value="1"/>
</dbReference>
<keyword evidence="2" id="KW-0677">Repeat</keyword>
<dbReference type="PANTHER" id="PTHR10680">
    <property type="entry name" value="PEPTIDYL-GLYCINE ALPHA-AMIDATING MONOOXYGENASE"/>
    <property type="match status" value="1"/>
</dbReference>
<reference evidence="7" key="1">
    <citation type="submission" date="2021-02" db="EMBL/GenBank/DDBJ databases">
        <authorList>
            <person name="Nowell W R."/>
        </authorList>
    </citation>
    <scope>NUCLEOTIDE SEQUENCE</scope>
</reference>